<dbReference type="RefSeq" id="WP_013484651.1">
    <property type="nucleotide sequence ID" value="NC_014828.1"/>
</dbReference>
<comment type="subunit">
    <text evidence="7">Homodimer.</text>
</comment>
<dbReference type="Pfam" id="PF02590">
    <property type="entry name" value="SPOUT_MTase"/>
    <property type="match status" value="1"/>
</dbReference>
<protein>
    <recommendedName>
        <fullName evidence="7">Ribosomal RNA large subunit methyltransferase H</fullName>
        <ecNumber evidence="7">2.1.1.177</ecNumber>
    </recommendedName>
    <alternativeName>
        <fullName evidence="7">23S rRNA (pseudouridine1915-N3)-methyltransferase</fullName>
    </alternativeName>
    <alternativeName>
        <fullName evidence="7">23S rRNA m3Psi1915 methyltransferase</fullName>
    </alternativeName>
    <alternativeName>
        <fullName evidence="7">rRNA (pseudouridine-N3-)-methyltransferase RlmH</fullName>
    </alternativeName>
</protein>
<evidence type="ECO:0000256" key="2">
    <source>
        <dbReference type="ARBA" id="ARBA00022552"/>
    </source>
</evidence>
<dbReference type="HOGENOM" id="CLU_100552_0_0_9"/>
<comment type="catalytic activity">
    <reaction evidence="7">
        <text>pseudouridine(1915) in 23S rRNA + S-adenosyl-L-methionine = N(3)-methylpseudouridine(1915) in 23S rRNA + S-adenosyl-L-homocysteine + H(+)</text>
        <dbReference type="Rhea" id="RHEA:42752"/>
        <dbReference type="Rhea" id="RHEA-COMP:10221"/>
        <dbReference type="Rhea" id="RHEA-COMP:10222"/>
        <dbReference type="ChEBI" id="CHEBI:15378"/>
        <dbReference type="ChEBI" id="CHEBI:57856"/>
        <dbReference type="ChEBI" id="CHEBI:59789"/>
        <dbReference type="ChEBI" id="CHEBI:65314"/>
        <dbReference type="ChEBI" id="CHEBI:74486"/>
        <dbReference type="EC" id="2.1.1.177"/>
    </reaction>
</comment>
<evidence type="ECO:0000256" key="6">
    <source>
        <dbReference type="ARBA" id="ARBA00038303"/>
    </source>
</evidence>
<evidence type="ECO:0000256" key="1">
    <source>
        <dbReference type="ARBA" id="ARBA00022490"/>
    </source>
</evidence>
<dbReference type="STRING" id="663278.Ethha_0712"/>
<keyword evidence="2 7" id="KW-0698">rRNA processing</keyword>
<evidence type="ECO:0000256" key="3">
    <source>
        <dbReference type="ARBA" id="ARBA00022603"/>
    </source>
</evidence>
<comment type="similarity">
    <text evidence="6 7">Belongs to the RNA methyltransferase RlmH family.</text>
</comment>
<sequence length="160" mass="17811">MLSIELWCVGGLKESYWKAACTEYSKRLGAWANVTVHELREQPLPKDVSPLQIEMSLRAEGVRLLAALPKDACVTALCVEGREMDSGALAQTLDRRMTGGQSRFCYVIGGSHGLSAEVKARADEKFSLSRMTMPHMLARVFLLEQLYRAISILHGANYHK</sequence>
<evidence type="ECO:0000313" key="8">
    <source>
        <dbReference type="EMBL" id="ADU26281.1"/>
    </source>
</evidence>
<dbReference type="GO" id="GO:0070038">
    <property type="term" value="F:rRNA (pseudouridine-N3-)-methyltransferase activity"/>
    <property type="evidence" value="ECO:0007669"/>
    <property type="project" value="UniProtKB-UniRule"/>
</dbReference>
<proteinExistence type="inferred from homology"/>
<keyword evidence="9" id="KW-1185">Reference proteome</keyword>
<evidence type="ECO:0000256" key="7">
    <source>
        <dbReference type="HAMAP-Rule" id="MF_00658"/>
    </source>
</evidence>
<accession>E6U2J0</accession>
<reference evidence="8 9" key="1">
    <citation type="submission" date="2010-12" db="EMBL/GenBank/DDBJ databases">
        <title>Complete sequence of Ethanoligenens harbinense YUAN-3.</title>
        <authorList>
            <person name="Lucas S."/>
            <person name="Copeland A."/>
            <person name="Lapidus A."/>
            <person name="Cheng J.-F."/>
            <person name="Bruce D."/>
            <person name="Goodwin L."/>
            <person name="Pitluck S."/>
            <person name="Chertkov O."/>
            <person name="Misra M."/>
            <person name="Detter J.C."/>
            <person name="Han C."/>
            <person name="Tapia R."/>
            <person name="Land M."/>
            <person name="Hauser L."/>
            <person name="Jeffries C."/>
            <person name="Kyrpides N."/>
            <person name="Ivanova N."/>
            <person name="Mikhailova N."/>
            <person name="Wang A."/>
            <person name="Mouttaki H."/>
            <person name="He Z."/>
            <person name="Zhou J."/>
            <person name="Hemme C.L."/>
            <person name="Woyke T."/>
        </authorList>
    </citation>
    <scope>NUCLEOTIDE SEQUENCE [LARGE SCALE GENOMIC DNA]</scope>
    <source>
        <strain evidence="9">DSM 18485 / JCM 12961 / CGMCC 1.5033 / YUAN-3</strain>
    </source>
</reference>
<feature type="binding site" evidence="7">
    <location>
        <begin position="128"/>
        <end position="133"/>
    </location>
    <ligand>
        <name>S-adenosyl-L-methionine</name>
        <dbReference type="ChEBI" id="CHEBI:59789"/>
    </ligand>
</feature>
<keyword evidence="1 7" id="KW-0963">Cytoplasm</keyword>
<dbReference type="PIRSF" id="PIRSF004505">
    <property type="entry name" value="MT_bac"/>
    <property type="match status" value="1"/>
</dbReference>
<organism evidence="8 9">
    <name type="scientific">Ethanoligenens harbinense (strain DSM 18485 / JCM 12961 / CGMCC 1.5033 / YUAN-3)</name>
    <dbReference type="NCBI Taxonomy" id="663278"/>
    <lineage>
        <taxon>Bacteria</taxon>
        <taxon>Bacillati</taxon>
        <taxon>Bacillota</taxon>
        <taxon>Clostridia</taxon>
        <taxon>Eubacteriales</taxon>
        <taxon>Oscillospiraceae</taxon>
        <taxon>Ethanoligenens</taxon>
    </lineage>
</organism>
<gene>
    <name evidence="7" type="primary">rlmH</name>
    <name evidence="8" type="ordered locus">Ethha_0712</name>
</gene>
<keyword evidence="4 7" id="KW-0808">Transferase</keyword>
<dbReference type="KEGG" id="eha:Ethha_0712"/>
<feature type="binding site" evidence="7">
    <location>
        <position position="77"/>
    </location>
    <ligand>
        <name>S-adenosyl-L-methionine</name>
        <dbReference type="ChEBI" id="CHEBI:59789"/>
    </ligand>
</feature>
<comment type="function">
    <text evidence="7">Specifically methylates the pseudouridine at position 1915 (m3Psi1915) in 23S rRNA.</text>
</comment>
<dbReference type="InterPro" id="IPR029028">
    <property type="entry name" value="Alpha/beta_knot_MTases"/>
</dbReference>
<feature type="binding site" evidence="7">
    <location>
        <position position="109"/>
    </location>
    <ligand>
        <name>S-adenosyl-L-methionine</name>
        <dbReference type="ChEBI" id="CHEBI:59789"/>
    </ligand>
</feature>
<dbReference type="AlphaFoldDB" id="E6U2J0"/>
<dbReference type="PANTHER" id="PTHR33603:SF1">
    <property type="entry name" value="RIBOSOMAL RNA LARGE SUBUNIT METHYLTRANSFERASE H"/>
    <property type="match status" value="1"/>
</dbReference>
<dbReference type="HAMAP" id="MF_00658">
    <property type="entry name" value="23SrRNA_methyltr_H"/>
    <property type="match status" value="1"/>
</dbReference>
<evidence type="ECO:0000256" key="4">
    <source>
        <dbReference type="ARBA" id="ARBA00022679"/>
    </source>
</evidence>
<dbReference type="EC" id="2.1.1.177" evidence="7"/>
<dbReference type="Gene3D" id="3.40.1280.10">
    <property type="match status" value="1"/>
</dbReference>
<dbReference type="GO" id="GO:0005737">
    <property type="term" value="C:cytoplasm"/>
    <property type="evidence" value="ECO:0007669"/>
    <property type="project" value="UniProtKB-SubCell"/>
</dbReference>
<dbReference type="PANTHER" id="PTHR33603">
    <property type="entry name" value="METHYLTRANSFERASE"/>
    <property type="match status" value="1"/>
</dbReference>
<dbReference type="EMBL" id="CP002400">
    <property type="protein sequence ID" value="ADU26281.1"/>
    <property type="molecule type" value="Genomic_DNA"/>
</dbReference>
<dbReference type="CDD" id="cd18081">
    <property type="entry name" value="RlmH-like"/>
    <property type="match status" value="1"/>
</dbReference>
<dbReference type="Proteomes" id="UP000001551">
    <property type="component" value="Chromosome"/>
</dbReference>
<dbReference type="InterPro" id="IPR029026">
    <property type="entry name" value="tRNA_m1G_MTases_N"/>
</dbReference>
<keyword evidence="3 7" id="KW-0489">Methyltransferase</keyword>
<evidence type="ECO:0000256" key="5">
    <source>
        <dbReference type="ARBA" id="ARBA00022691"/>
    </source>
</evidence>
<comment type="subcellular location">
    <subcellularLocation>
        <location evidence="7">Cytoplasm</location>
    </subcellularLocation>
</comment>
<evidence type="ECO:0000313" key="9">
    <source>
        <dbReference type="Proteomes" id="UP000001551"/>
    </source>
</evidence>
<name>E6U2J0_ETHHY</name>
<keyword evidence="5 7" id="KW-0949">S-adenosyl-L-methionine</keyword>
<dbReference type="eggNOG" id="COG1576">
    <property type="taxonomic scope" value="Bacteria"/>
</dbReference>
<dbReference type="InterPro" id="IPR003742">
    <property type="entry name" value="RlmH-like"/>
</dbReference>
<dbReference type="SUPFAM" id="SSF75217">
    <property type="entry name" value="alpha/beta knot"/>
    <property type="match status" value="1"/>
</dbReference>